<name>A0A9P0NSC5_ACAOB</name>
<dbReference type="Pfam" id="PF02833">
    <property type="entry name" value="DHHA2"/>
    <property type="match status" value="1"/>
</dbReference>
<dbReference type="Gene3D" id="3.10.310.20">
    <property type="entry name" value="DHHA2 domain"/>
    <property type="match status" value="1"/>
</dbReference>
<dbReference type="GO" id="GO:0005737">
    <property type="term" value="C:cytoplasm"/>
    <property type="evidence" value="ECO:0007669"/>
    <property type="project" value="InterPro"/>
</dbReference>
<dbReference type="Gene3D" id="3.90.1640.10">
    <property type="entry name" value="inorganic pyrophosphatase (n-terminal core)"/>
    <property type="match status" value="1"/>
</dbReference>
<protein>
    <recommendedName>
        <fullName evidence="2">DHHA2 domain-containing protein</fullName>
    </recommendedName>
</protein>
<dbReference type="Proteomes" id="UP001152888">
    <property type="component" value="Unassembled WGS sequence"/>
</dbReference>
<dbReference type="SMART" id="SM01131">
    <property type="entry name" value="DHHA2"/>
    <property type="match status" value="1"/>
</dbReference>
<organism evidence="3 4">
    <name type="scientific">Acanthoscelides obtectus</name>
    <name type="common">Bean weevil</name>
    <name type="synonym">Bruchus obtectus</name>
    <dbReference type="NCBI Taxonomy" id="200917"/>
    <lineage>
        <taxon>Eukaryota</taxon>
        <taxon>Metazoa</taxon>
        <taxon>Ecdysozoa</taxon>
        <taxon>Arthropoda</taxon>
        <taxon>Hexapoda</taxon>
        <taxon>Insecta</taxon>
        <taxon>Pterygota</taxon>
        <taxon>Neoptera</taxon>
        <taxon>Endopterygota</taxon>
        <taxon>Coleoptera</taxon>
        <taxon>Polyphaga</taxon>
        <taxon>Cucujiformia</taxon>
        <taxon>Chrysomeloidea</taxon>
        <taxon>Chrysomelidae</taxon>
        <taxon>Bruchinae</taxon>
        <taxon>Bruchini</taxon>
        <taxon>Acanthoscelides</taxon>
    </lineage>
</organism>
<dbReference type="AlphaFoldDB" id="A0A9P0NSC5"/>
<dbReference type="GO" id="GO:0004309">
    <property type="term" value="F:exopolyphosphatase activity"/>
    <property type="evidence" value="ECO:0007669"/>
    <property type="project" value="TreeGrafter"/>
</dbReference>
<evidence type="ECO:0000313" key="4">
    <source>
        <dbReference type="Proteomes" id="UP001152888"/>
    </source>
</evidence>
<comment type="similarity">
    <text evidence="1">Belongs to the PPase class C family. Prune subfamily.</text>
</comment>
<dbReference type="InterPro" id="IPR038763">
    <property type="entry name" value="DHH_sf"/>
</dbReference>
<dbReference type="InterPro" id="IPR038222">
    <property type="entry name" value="DHHA2_dom_sf"/>
</dbReference>
<dbReference type="SUPFAM" id="SSF64182">
    <property type="entry name" value="DHH phosphoesterases"/>
    <property type="match status" value="1"/>
</dbReference>
<evidence type="ECO:0000256" key="1">
    <source>
        <dbReference type="ARBA" id="ARBA00010331"/>
    </source>
</evidence>
<dbReference type="PANTHER" id="PTHR12112:SF39">
    <property type="entry name" value="EG:152A3.5 PROTEIN (FBGN0003116_PN PROTEIN)"/>
    <property type="match status" value="1"/>
</dbReference>
<proteinExistence type="inferred from homology"/>
<keyword evidence="4" id="KW-1185">Reference proteome</keyword>
<dbReference type="InterPro" id="IPR004097">
    <property type="entry name" value="DHHA2"/>
</dbReference>
<gene>
    <name evidence="3" type="ORF">ACAOBT_LOCUS1862</name>
</gene>
<accession>A0A9P0NSC5</accession>
<reference evidence="3" key="1">
    <citation type="submission" date="2022-03" db="EMBL/GenBank/DDBJ databases">
        <authorList>
            <person name="Sayadi A."/>
        </authorList>
    </citation>
    <scope>NUCLEOTIDE SEQUENCE</scope>
</reference>
<evidence type="ECO:0000259" key="2">
    <source>
        <dbReference type="SMART" id="SM01131"/>
    </source>
</evidence>
<dbReference type="EMBL" id="CAKOFQ010006668">
    <property type="protein sequence ID" value="CAH1957042.1"/>
    <property type="molecule type" value="Genomic_DNA"/>
</dbReference>
<dbReference type="OrthoDB" id="374045at2759"/>
<comment type="caution">
    <text evidence="3">The sequence shown here is derived from an EMBL/GenBank/DDBJ whole genome shotgun (WGS) entry which is preliminary data.</text>
</comment>
<feature type="domain" description="DHHA2" evidence="2">
    <location>
        <begin position="225"/>
        <end position="368"/>
    </location>
</feature>
<dbReference type="PANTHER" id="PTHR12112">
    <property type="entry name" value="BNIP - RELATED"/>
    <property type="match status" value="1"/>
</dbReference>
<evidence type="ECO:0000313" key="3">
    <source>
        <dbReference type="EMBL" id="CAH1957042.1"/>
    </source>
</evidence>
<sequence>MELEDFKNYLRHSKDSLGKDSFKNIHIVMGNESCDLDSCVCSIALAYFLHKNRDSNIPSNALVIAVQNVTKEHFLFRSDNCFVLQELNIPPDSLIYRDNFDLDLLKKSKCITTTLVDHHVLASKDQMLKDTVKQIFDHRPIDPTARWDNVFQKIEQVGSCATLIAEKLDKQDFLFKELAWLLYEVIVYDTVALLPENGRAKELDISIACKLERKYDFQEERKTVYQRLWQAHNDVSHLTPKQMLNKDLKLIETVPVPGLPMLLIDYLKLENSYESIKTLSDELNAHLIVLIGMDASKDVKRDLGIYFKPTSVSLKDALLEKFNHSQKLNGFDFMFCEVHTDYSDLVCLRQNNVKLSRKQIVPLILDAIKELKQ</sequence>